<dbReference type="InterPro" id="IPR002539">
    <property type="entry name" value="MaoC-like_dom"/>
</dbReference>
<dbReference type="Gene3D" id="3.10.129.10">
    <property type="entry name" value="Hotdog Thioesterase"/>
    <property type="match status" value="1"/>
</dbReference>
<proteinExistence type="predicted"/>
<reference evidence="2 3" key="1">
    <citation type="submission" date="2020-08" db="EMBL/GenBank/DDBJ databases">
        <title>Genome sequence of Sphingomonas daechungensis KACC 18115T.</title>
        <authorList>
            <person name="Hyun D.-W."/>
            <person name="Bae J.-W."/>
        </authorList>
    </citation>
    <scope>NUCLEOTIDE SEQUENCE [LARGE SCALE GENOMIC DNA]</scope>
    <source>
        <strain evidence="2 3">KACC 18115</strain>
    </source>
</reference>
<name>A0ABX6SZZ7_9SPHN</name>
<evidence type="ECO:0000313" key="2">
    <source>
        <dbReference type="EMBL" id="QNP42538.1"/>
    </source>
</evidence>
<dbReference type="RefSeq" id="WP_187713970.1">
    <property type="nucleotide sequence ID" value="NZ_BAABJC010000001.1"/>
</dbReference>
<keyword evidence="3" id="KW-1185">Reference proteome</keyword>
<evidence type="ECO:0000313" key="3">
    <source>
        <dbReference type="Proteomes" id="UP000516134"/>
    </source>
</evidence>
<protein>
    <submittedName>
        <fullName evidence="2">MaoC family dehydratase N-terminal domain-containing protein</fullName>
    </submittedName>
</protein>
<dbReference type="PANTHER" id="PTHR43664:SF1">
    <property type="entry name" value="BETA-METHYLMALYL-COA DEHYDRATASE"/>
    <property type="match status" value="1"/>
</dbReference>
<dbReference type="InterPro" id="IPR052342">
    <property type="entry name" value="MCH/BMMD"/>
</dbReference>
<dbReference type="InterPro" id="IPR029069">
    <property type="entry name" value="HotDog_dom_sf"/>
</dbReference>
<accession>A0ABX6SZZ7</accession>
<feature type="domain" description="MaoC-like" evidence="1">
    <location>
        <begin position="14"/>
        <end position="111"/>
    </location>
</feature>
<dbReference type="Proteomes" id="UP000516134">
    <property type="component" value="Chromosome"/>
</dbReference>
<organism evidence="2 3">
    <name type="scientific">Sphingomonas daechungensis</name>
    <dbReference type="NCBI Taxonomy" id="1176646"/>
    <lineage>
        <taxon>Bacteria</taxon>
        <taxon>Pseudomonadati</taxon>
        <taxon>Pseudomonadota</taxon>
        <taxon>Alphaproteobacteria</taxon>
        <taxon>Sphingomonadales</taxon>
        <taxon>Sphingomonadaceae</taxon>
        <taxon>Sphingomonas</taxon>
    </lineage>
</organism>
<evidence type="ECO:0000259" key="1">
    <source>
        <dbReference type="Pfam" id="PF01575"/>
    </source>
</evidence>
<dbReference type="SUPFAM" id="SSF54637">
    <property type="entry name" value="Thioesterase/thiol ester dehydrase-isomerase"/>
    <property type="match status" value="1"/>
</dbReference>
<dbReference type="Pfam" id="PF01575">
    <property type="entry name" value="MaoC_dehydratas"/>
    <property type="match status" value="1"/>
</dbReference>
<gene>
    <name evidence="2" type="ORF">H9L15_09905</name>
</gene>
<sequence length="152" mass="17577">MERPPRKFEDLQVGETRQSQTRTVTVDEIVRFAREYDPQWFHSDPDAARESHFGEVVASGVHVLAIWRQLDHTMNSDIDFVCGIGFDEFRLEHALRPGDTVIARSEVLELKPSSSRNDRGTAITQYFLTNQRGETVLRFRSINLVYRRHSAS</sequence>
<dbReference type="PANTHER" id="PTHR43664">
    <property type="entry name" value="MONOAMINE OXIDASE-RELATED"/>
    <property type="match status" value="1"/>
</dbReference>
<dbReference type="EMBL" id="CP060780">
    <property type="protein sequence ID" value="QNP42538.1"/>
    <property type="molecule type" value="Genomic_DNA"/>
</dbReference>